<evidence type="ECO:0000313" key="9">
    <source>
        <dbReference type="Proteomes" id="UP000009131"/>
    </source>
</evidence>
<dbReference type="GO" id="GO:0006882">
    <property type="term" value="P:intracellular zinc ion homeostasis"/>
    <property type="evidence" value="ECO:0007669"/>
    <property type="project" value="TreeGrafter"/>
</dbReference>
<keyword evidence="9" id="KW-1185">Reference proteome</keyword>
<dbReference type="EMBL" id="BABT02000179">
    <property type="protein sequence ID" value="GAA99128.1"/>
    <property type="molecule type" value="Genomic_DNA"/>
</dbReference>
<evidence type="ECO:0000256" key="3">
    <source>
        <dbReference type="ARBA" id="ARBA00022692"/>
    </source>
</evidence>
<proteinExistence type="inferred from homology"/>
<comment type="similarity">
    <text evidence="2">Belongs to the ADIPOR family.</text>
</comment>
<name>G7E8G8_MIXOS</name>
<feature type="transmembrane region" description="Helical" evidence="7">
    <location>
        <begin position="139"/>
        <end position="163"/>
    </location>
</feature>
<keyword evidence="6" id="KW-0479">Metal-binding</keyword>
<dbReference type="InterPro" id="IPR004254">
    <property type="entry name" value="AdipoR/HlyIII-related"/>
</dbReference>
<keyword evidence="5 7" id="KW-0472">Membrane</keyword>
<feature type="binding site" evidence="6">
    <location>
        <position position="304"/>
    </location>
    <ligand>
        <name>Zn(2+)</name>
        <dbReference type="ChEBI" id="CHEBI:29105"/>
    </ligand>
</feature>
<organism evidence="8 9">
    <name type="scientific">Mixia osmundae (strain CBS 9802 / IAM 14324 / JCM 22182 / KY 12970)</name>
    <dbReference type="NCBI Taxonomy" id="764103"/>
    <lineage>
        <taxon>Eukaryota</taxon>
        <taxon>Fungi</taxon>
        <taxon>Dikarya</taxon>
        <taxon>Basidiomycota</taxon>
        <taxon>Pucciniomycotina</taxon>
        <taxon>Mixiomycetes</taxon>
        <taxon>Mixiales</taxon>
        <taxon>Mixiaceae</taxon>
        <taxon>Mixia</taxon>
    </lineage>
</organism>
<evidence type="ECO:0000256" key="2">
    <source>
        <dbReference type="ARBA" id="ARBA00007018"/>
    </source>
</evidence>
<dbReference type="GO" id="GO:0016020">
    <property type="term" value="C:membrane"/>
    <property type="evidence" value="ECO:0007669"/>
    <property type="project" value="UniProtKB-SubCell"/>
</dbReference>
<dbReference type="PANTHER" id="PTHR20855">
    <property type="entry name" value="ADIPOR/PROGESTIN RECEPTOR-RELATED"/>
    <property type="match status" value="1"/>
</dbReference>
<dbReference type="GO" id="GO:0038023">
    <property type="term" value="F:signaling receptor activity"/>
    <property type="evidence" value="ECO:0007669"/>
    <property type="project" value="TreeGrafter"/>
</dbReference>
<dbReference type="HOGENOM" id="CLU_023075_2_0_1"/>
<feature type="transmembrane region" description="Helical" evidence="7">
    <location>
        <begin position="81"/>
        <end position="100"/>
    </location>
</feature>
<feature type="transmembrane region" description="Helical" evidence="7">
    <location>
        <begin position="298"/>
        <end position="321"/>
    </location>
</feature>
<feature type="binding site" evidence="6">
    <location>
        <position position="308"/>
    </location>
    <ligand>
        <name>Zn(2+)</name>
        <dbReference type="ChEBI" id="CHEBI:29105"/>
    </ligand>
</feature>
<dbReference type="GO" id="GO:0046872">
    <property type="term" value="F:metal ion binding"/>
    <property type="evidence" value="ECO:0007669"/>
    <property type="project" value="UniProtKB-KW"/>
</dbReference>
<gene>
    <name evidence="8" type="primary">Mo05818</name>
    <name evidence="8" type="ORF">E5Q_05818</name>
</gene>
<comment type="caution">
    <text evidence="8">The sequence shown here is derived from an EMBL/GenBank/DDBJ whole genome shotgun (WGS) entry which is preliminary data.</text>
</comment>
<dbReference type="PANTHER" id="PTHR20855:SF52">
    <property type="entry name" value="ADIPONECTIN RECEPTOR PROTEIN"/>
    <property type="match status" value="1"/>
</dbReference>
<reference evidence="8 9" key="2">
    <citation type="journal article" date="2012" name="Open Biol.">
        <title>Characteristics of nucleosomes and linker DNA regions on the genome of the basidiomycete Mixia osmundae revealed by mono- and dinucleosome mapping.</title>
        <authorList>
            <person name="Nishida H."/>
            <person name="Kondo S."/>
            <person name="Matsumoto T."/>
            <person name="Suzuki Y."/>
            <person name="Yoshikawa H."/>
            <person name="Taylor T.D."/>
            <person name="Sugiyama J."/>
        </authorList>
    </citation>
    <scope>NUCLEOTIDE SEQUENCE [LARGE SCALE GENOMIC DNA]</scope>
    <source>
        <strain evidence="9">CBS 9802 / IAM 14324 / JCM 22182 / KY 12970</strain>
    </source>
</reference>
<evidence type="ECO:0000313" key="8">
    <source>
        <dbReference type="EMBL" id="GAA99128.1"/>
    </source>
</evidence>
<dbReference type="OrthoDB" id="529367at2759"/>
<feature type="transmembrane region" description="Helical" evidence="7">
    <location>
        <begin position="234"/>
        <end position="259"/>
    </location>
</feature>
<dbReference type="InParanoid" id="G7E8G8"/>
<sequence>MTCNDESSSTLRKHSAADVRLGKPVVNTATLTVRYDELPPWQQDNPAITAGYRSENNSYRACFYSICGYLHNETANIWTHLLSSTSFIVLAVVIALGGYINPSADQSKGRLGLAALWNVVDPWPADNATLPTVSYADTIAFYAFKICCALCLGFSWFFHTVACHSDAVAKRYNKLDYVGIVLQIYGSNIAGLRFAYFCDVQHGLMWAAVITVLSAGAVYTVISPTYRTPAYRRLRTMIFAALGLSAIFPVGHAVALYGWNRAHDVLSLNYLLSSGALYLFGAALYAERLPEHLLPGKFNYFSSHSIFHVMINAAALCHYAAISEAFRFWHIEQLGQCPTSQSSIAKSFIDL</sequence>
<dbReference type="AlphaFoldDB" id="G7E8G8"/>
<evidence type="ECO:0000256" key="7">
    <source>
        <dbReference type="SAM" id="Phobius"/>
    </source>
</evidence>
<evidence type="ECO:0000256" key="4">
    <source>
        <dbReference type="ARBA" id="ARBA00022989"/>
    </source>
</evidence>
<evidence type="ECO:0000256" key="6">
    <source>
        <dbReference type="PIRSR" id="PIRSR604254-1"/>
    </source>
</evidence>
<dbReference type="STRING" id="764103.G7E8G8"/>
<accession>G7E8G8</accession>
<evidence type="ECO:0000256" key="5">
    <source>
        <dbReference type="ARBA" id="ARBA00023136"/>
    </source>
</evidence>
<dbReference type="eggNOG" id="KOG0748">
    <property type="taxonomic scope" value="Eukaryota"/>
</dbReference>
<evidence type="ECO:0000256" key="1">
    <source>
        <dbReference type="ARBA" id="ARBA00004141"/>
    </source>
</evidence>
<dbReference type="Pfam" id="PF03006">
    <property type="entry name" value="HlyIII"/>
    <property type="match status" value="1"/>
</dbReference>
<comment type="subcellular location">
    <subcellularLocation>
        <location evidence="1">Membrane</location>
        <topology evidence="1">Multi-pass membrane protein</topology>
    </subcellularLocation>
</comment>
<feature type="transmembrane region" description="Helical" evidence="7">
    <location>
        <begin position="265"/>
        <end position="286"/>
    </location>
</feature>
<feature type="transmembrane region" description="Helical" evidence="7">
    <location>
        <begin position="175"/>
        <end position="197"/>
    </location>
</feature>
<dbReference type="Proteomes" id="UP000009131">
    <property type="component" value="Unassembled WGS sequence"/>
</dbReference>
<protein>
    <submittedName>
        <fullName evidence="8">Uncharacterized protein</fullName>
    </submittedName>
</protein>
<dbReference type="FunCoup" id="G7E8G8">
    <property type="interactions" value="34"/>
</dbReference>
<keyword evidence="4 7" id="KW-1133">Transmembrane helix</keyword>
<reference evidence="8 9" key="1">
    <citation type="journal article" date="2011" name="J. Gen. Appl. Microbiol.">
        <title>Draft genome sequencing of the enigmatic basidiomycete Mixia osmundae.</title>
        <authorList>
            <person name="Nishida H."/>
            <person name="Nagatsuka Y."/>
            <person name="Sugiyama J."/>
        </authorList>
    </citation>
    <scope>NUCLEOTIDE SEQUENCE [LARGE SCALE GENOMIC DNA]</scope>
    <source>
        <strain evidence="9">CBS 9802 / IAM 14324 / JCM 22182 / KY 12970</strain>
    </source>
</reference>
<feature type="binding site" evidence="6">
    <location>
        <position position="159"/>
    </location>
    <ligand>
        <name>Zn(2+)</name>
        <dbReference type="ChEBI" id="CHEBI:29105"/>
    </ligand>
</feature>
<keyword evidence="3 7" id="KW-0812">Transmembrane</keyword>
<keyword evidence="6" id="KW-0862">Zinc</keyword>
<feature type="transmembrane region" description="Helical" evidence="7">
    <location>
        <begin position="203"/>
        <end position="222"/>
    </location>
</feature>